<evidence type="ECO:0000256" key="3">
    <source>
        <dbReference type="ARBA" id="ARBA00022989"/>
    </source>
</evidence>
<comment type="caution">
    <text evidence="7">The sequence shown here is derived from an EMBL/GenBank/DDBJ whole genome shotgun (WGS) entry which is preliminary data.</text>
</comment>
<dbReference type="InterPro" id="IPR003280">
    <property type="entry name" value="2pore_dom_K_chnl"/>
</dbReference>
<organism evidence="7 8">
    <name type="scientific">Tegillarca granosa</name>
    <name type="common">Malaysian cockle</name>
    <name type="synonym">Anadara granosa</name>
    <dbReference type="NCBI Taxonomy" id="220873"/>
    <lineage>
        <taxon>Eukaryota</taxon>
        <taxon>Metazoa</taxon>
        <taxon>Spiralia</taxon>
        <taxon>Lophotrochozoa</taxon>
        <taxon>Mollusca</taxon>
        <taxon>Bivalvia</taxon>
        <taxon>Autobranchia</taxon>
        <taxon>Pteriomorphia</taxon>
        <taxon>Arcoida</taxon>
        <taxon>Arcoidea</taxon>
        <taxon>Arcidae</taxon>
        <taxon>Tegillarca</taxon>
    </lineage>
</organism>
<feature type="compositionally biased region" description="Basic and acidic residues" evidence="5">
    <location>
        <begin position="173"/>
        <end position="195"/>
    </location>
</feature>
<keyword evidence="3 6" id="KW-1133">Transmembrane helix</keyword>
<evidence type="ECO:0000256" key="1">
    <source>
        <dbReference type="ARBA" id="ARBA00004141"/>
    </source>
</evidence>
<dbReference type="EMBL" id="JARBDR010000246">
    <property type="protein sequence ID" value="KAJ8317252.1"/>
    <property type="molecule type" value="Genomic_DNA"/>
</dbReference>
<evidence type="ECO:0000256" key="6">
    <source>
        <dbReference type="SAM" id="Phobius"/>
    </source>
</evidence>
<dbReference type="PANTHER" id="PTHR11003:SF345">
    <property type="entry name" value="TWIK FAMILY OF POTASSIUM CHANNELS PROTEIN 18"/>
    <property type="match status" value="1"/>
</dbReference>
<feature type="region of interest" description="Disordered" evidence="5">
    <location>
        <begin position="148"/>
        <end position="195"/>
    </location>
</feature>
<reference evidence="7 8" key="1">
    <citation type="submission" date="2022-12" db="EMBL/GenBank/DDBJ databases">
        <title>Chromosome-level genome of Tegillarca granosa.</title>
        <authorList>
            <person name="Kim J."/>
        </authorList>
    </citation>
    <scope>NUCLEOTIDE SEQUENCE [LARGE SCALE GENOMIC DNA]</scope>
    <source>
        <strain evidence="7">Teg-2019</strain>
        <tissue evidence="7">Adductor muscle</tissue>
    </source>
</reference>
<feature type="transmembrane region" description="Helical" evidence="6">
    <location>
        <begin position="35"/>
        <end position="59"/>
    </location>
</feature>
<keyword evidence="4 6" id="KW-0472">Membrane</keyword>
<evidence type="ECO:0000313" key="7">
    <source>
        <dbReference type="EMBL" id="KAJ8317252.1"/>
    </source>
</evidence>
<dbReference type="Proteomes" id="UP001217089">
    <property type="component" value="Unassembled WGS sequence"/>
</dbReference>
<dbReference type="SUPFAM" id="SSF81324">
    <property type="entry name" value="Voltage-gated potassium channels"/>
    <property type="match status" value="1"/>
</dbReference>
<sequence>MDESDVEEPAKENTYEEDKSVLGRIKRFFKSAYKIIKSLVGLIFLLIVYTLLGAAIFMITEGTEEDGQKEGINNMRENVITILLNLSNEFGDSEDFKNKSRKILIEYEDTVRNTDYSSTGQQVWSFWGSMLFCGTIYTTIGSEDITTIENGNSHKHKSKYSIERDGEGEDMSLDEHGDGTRSEDSKDTGKHNWFW</sequence>
<proteinExistence type="predicted"/>
<dbReference type="PANTHER" id="PTHR11003">
    <property type="entry name" value="POTASSIUM CHANNEL, SUBFAMILY K"/>
    <property type="match status" value="1"/>
</dbReference>
<name>A0ABQ9FKW7_TEGGR</name>
<keyword evidence="2 6" id="KW-0812">Transmembrane</keyword>
<comment type="subcellular location">
    <subcellularLocation>
        <location evidence="1">Membrane</location>
        <topology evidence="1">Multi-pass membrane protein</topology>
    </subcellularLocation>
</comment>
<dbReference type="Gene3D" id="1.10.287.70">
    <property type="match status" value="1"/>
</dbReference>
<evidence type="ECO:0000256" key="4">
    <source>
        <dbReference type="ARBA" id="ARBA00023136"/>
    </source>
</evidence>
<keyword evidence="8" id="KW-1185">Reference proteome</keyword>
<evidence type="ECO:0000313" key="8">
    <source>
        <dbReference type="Proteomes" id="UP001217089"/>
    </source>
</evidence>
<evidence type="ECO:0000256" key="5">
    <source>
        <dbReference type="SAM" id="MobiDB-lite"/>
    </source>
</evidence>
<evidence type="ECO:0000256" key="2">
    <source>
        <dbReference type="ARBA" id="ARBA00022692"/>
    </source>
</evidence>
<accession>A0ABQ9FKW7</accession>
<gene>
    <name evidence="7" type="ORF">KUTeg_005156</name>
</gene>
<protein>
    <submittedName>
        <fullName evidence="7">Uncharacterized protein</fullName>
    </submittedName>
</protein>